<evidence type="ECO:0000259" key="5">
    <source>
        <dbReference type="PROSITE" id="PS50977"/>
    </source>
</evidence>
<protein>
    <submittedName>
        <fullName evidence="6">TetR/AcrR family transcriptional regulator</fullName>
    </submittedName>
</protein>
<dbReference type="SUPFAM" id="SSF46689">
    <property type="entry name" value="Homeodomain-like"/>
    <property type="match status" value="1"/>
</dbReference>
<dbReference type="PANTHER" id="PTHR30055">
    <property type="entry name" value="HTH-TYPE TRANSCRIPTIONAL REGULATOR RUTR"/>
    <property type="match status" value="1"/>
</dbReference>
<keyword evidence="2 4" id="KW-0238">DNA-binding</keyword>
<gene>
    <name evidence="6" type="ORF">IAC42_02700</name>
</gene>
<evidence type="ECO:0000313" key="6">
    <source>
        <dbReference type="EMBL" id="MBO8442657.1"/>
    </source>
</evidence>
<evidence type="ECO:0000256" key="3">
    <source>
        <dbReference type="ARBA" id="ARBA00023163"/>
    </source>
</evidence>
<dbReference type="GO" id="GO:0000976">
    <property type="term" value="F:transcription cis-regulatory region binding"/>
    <property type="evidence" value="ECO:0007669"/>
    <property type="project" value="TreeGrafter"/>
</dbReference>
<dbReference type="InterPro" id="IPR050109">
    <property type="entry name" value="HTH-type_TetR-like_transc_reg"/>
</dbReference>
<organism evidence="6 7">
    <name type="scientific">Candidatus Aphodenecus pullistercoris</name>
    <dbReference type="NCBI Taxonomy" id="2840669"/>
    <lineage>
        <taxon>Bacteria</taxon>
        <taxon>Pseudomonadati</taxon>
        <taxon>Spirochaetota</taxon>
        <taxon>Spirochaetia</taxon>
        <taxon>Spirochaetales</taxon>
        <taxon>Candidatus Aphodenecus</taxon>
    </lineage>
</organism>
<accession>A0A9D9E8M0</accession>
<reference evidence="6" key="2">
    <citation type="journal article" date="2021" name="PeerJ">
        <title>Extensive microbial diversity within the chicken gut microbiome revealed by metagenomics and culture.</title>
        <authorList>
            <person name="Gilroy R."/>
            <person name="Ravi A."/>
            <person name="Getino M."/>
            <person name="Pursley I."/>
            <person name="Horton D.L."/>
            <person name="Alikhan N.F."/>
            <person name="Baker D."/>
            <person name="Gharbi K."/>
            <person name="Hall N."/>
            <person name="Watson M."/>
            <person name="Adriaenssens E.M."/>
            <person name="Foster-Nyarko E."/>
            <person name="Jarju S."/>
            <person name="Secka A."/>
            <person name="Antonio M."/>
            <person name="Oren A."/>
            <person name="Chaudhuri R.R."/>
            <person name="La Ragione R."/>
            <person name="Hildebrand F."/>
            <person name="Pallen M.J."/>
        </authorList>
    </citation>
    <scope>NUCLEOTIDE SEQUENCE</scope>
    <source>
        <strain evidence="6">11167</strain>
    </source>
</reference>
<evidence type="ECO:0000313" key="7">
    <source>
        <dbReference type="Proteomes" id="UP000823633"/>
    </source>
</evidence>
<evidence type="ECO:0000256" key="2">
    <source>
        <dbReference type="ARBA" id="ARBA00023125"/>
    </source>
</evidence>
<dbReference type="InterPro" id="IPR009057">
    <property type="entry name" value="Homeodomain-like_sf"/>
</dbReference>
<proteinExistence type="predicted"/>
<dbReference type="Pfam" id="PF00440">
    <property type="entry name" value="TetR_N"/>
    <property type="match status" value="1"/>
</dbReference>
<dbReference type="PANTHER" id="PTHR30055:SF234">
    <property type="entry name" value="HTH-TYPE TRANSCRIPTIONAL REGULATOR BETI"/>
    <property type="match status" value="1"/>
</dbReference>
<name>A0A9D9E8M0_9SPIR</name>
<evidence type="ECO:0000256" key="4">
    <source>
        <dbReference type="PROSITE-ProRule" id="PRU00335"/>
    </source>
</evidence>
<sequence length="195" mass="22919">MPKKYSETEKTNIRRDLRRAAQRSLFHKGVRGTSVEDLVRQAAIPKATFYLFYRTKEDLYIDVLTDFRTTMQDEMLSMLQELDENHIVSSLTTVFMHLVENIYRKGIYRLLAEDELAVATRKSEVDVVRREEDELIAFFRELFGFFAIEDKDDIAAFWSAFLAIVYSMEGAERMEKPLESWRLLIRGLMLQLVGE</sequence>
<comment type="caution">
    <text evidence="6">The sequence shown here is derived from an EMBL/GenBank/DDBJ whole genome shotgun (WGS) entry which is preliminary data.</text>
</comment>
<keyword evidence="3" id="KW-0804">Transcription</keyword>
<evidence type="ECO:0000256" key="1">
    <source>
        <dbReference type="ARBA" id="ARBA00023015"/>
    </source>
</evidence>
<dbReference type="InterPro" id="IPR001647">
    <property type="entry name" value="HTH_TetR"/>
</dbReference>
<feature type="DNA-binding region" description="H-T-H motif" evidence="4">
    <location>
        <begin position="34"/>
        <end position="53"/>
    </location>
</feature>
<dbReference type="Gene3D" id="1.10.357.10">
    <property type="entry name" value="Tetracycline Repressor, domain 2"/>
    <property type="match status" value="1"/>
</dbReference>
<dbReference type="GO" id="GO:0003700">
    <property type="term" value="F:DNA-binding transcription factor activity"/>
    <property type="evidence" value="ECO:0007669"/>
    <property type="project" value="TreeGrafter"/>
</dbReference>
<keyword evidence="1" id="KW-0805">Transcription regulation</keyword>
<dbReference type="PROSITE" id="PS50977">
    <property type="entry name" value="HTH_TETR_2"/>
    <property type="match status" value="1"/>
</dbReference>
<reference evidence="6" key="1">
    <citation type="submission" date="2020-10" db="EMBL/GenBank/DDBJ databases">
        <authorList>
            <person name="Gilroy R."/>
        </authorList>
    </citation>
    <scope>NUCLEOTIDE SEQUENCE</scope>
    <source>
        <strain evidence="6">11167</strain>
    </source>
</reference>
<dbReference type="EMBL" id="JADIMU010000017">
    <property type="protein sequence ID" value="MBO8442657.1"/>
    <property type="molecule type" value="Genomic_DNA"/>
</dbReference>
<dbReference type="AlphaFoldDB" id="A0A9D9E8M0"/>
<feature type="domain" description="HTH tetR-type" evidence="5">
    <location>
        <begin position="11"/>
        <end position="71"/>
    </location>
</feature>
<dbReference type="Proteomes" id="UP000823633">
    <property type="component" value="Unassembled WGS sequence"/>
</dbReference>